<comment type="catalytic activity">
    <reaction evidence="1">
        <text>Release of an N-terminal amino acid, Xaa-|-Yaa- from a peptide, amide or arylamide. Xaa is preferably Ala, but may be most amino acids including Pro (slow action). When a terminal hydrophobic residue is followed by a prolyl residue, the two may be released as an intact Xaa-Pro dipeptide.</text>
        <dbReference type="EC" id="3.4.11.2"/>
    </reaction>
</comment>
<proteinExistence type="inferred from homology"/>
<dbReference type="Gene3D" id="2.60.40.1730">
    <property type="entry name" value="tricorn interacting facor f3 domain"/>
    <property type="match status" value="1"/>
</dbReference>
<keyword evidence="11" id="KW-0482">Metalloprotease</keyword>
<dbReference type="Proteomes" id="UP001338309">
    <property type="component" value="Unassembled WGS sequence"/>
</dbReference>
<evidence type="ECO:0000256" key="4">
    <source>
        <dbReference type="ARBA" id="ARBA00012564"/>
    </source>
</evidence>
<dbReference type="Pfam" id="PF17900">
    <property type="entry name" value="Peptidase_M1_N"/>
    <property type="match status" value="1"/>
</dbReference>
<dbReference type="SUPFAM" id="SSF48371">
    <property type="entry name" value="ARM repeat"/>
    <property type="match status" value="1"/>
</dbReference>
<feature type="domain" description="Aminopeptidase N-like N-terminal" evidence="13">
    <location>
        <begin position="85"/>
        <end position="274"/>
    </location>
</feature>
<evidence type="ECO:0000259" key="13">
    <source>
        <dbReference type="Pfam" id="PF17900"/>
    </source>
</evidence>
<keyword evidence="9" id="KW-0378">Hydrolase</keyword>
<evidence type="ECO:0000256" key="7">
    <source>
        <dbReference type="ARBA" id="ARBA00022670"/>
    </source>
</evidence>
<dbReference type="InterPro" id="IPR045357">
    <property type="entry name" value="Aminopeptidase_N-like_N"/>
</dbReference>
<dbReference type="PRINTS" id="PR00756">
    <property type="entry name" value="ALADIPTASE"/>
</dbReference>
<organism evidence="14 15">
    <name type="scientific">Algoriphagus confluentis</name>
    <dbReference type="NCBI Taxonomy" id="1697556"/>
    <lineage>
        <taxon>Bacteria</taxon>
        <taxon>Pseudomonadati</taxon>
        <taxon>Bacteroidota</taxon>
        <taxon>Cytophagia</taxon>
        <taxon>Cytophagales</taxon>
        <taxon>Cyclobacteriaceae</taxon>
        <taxon>Algoriphagus</taxon>
    </lineage>
</organism>
<dbReference type="Pfam" id="PF01433">
    <property type="entry name" value="Peptidase_M1"/>
    <property type="match status" value="1"/>
</dbReference>
<dbReference type="SUPFAM" id="SSF63737">
    <property type="entry name" value="Leukotriene A4 hydrolase N-terminal domain"/>
    <property type="match status" value="1"/>
</dbReference>
<keyword evidence="7" id="KW-0645">Protease</keyword>
<dbReference type="EMBL" id="BTPD01000002">
    <property type="protein sequence ID" value="GMQ28220.1"/>
    <property type="molecule type" value="Genomic_DNA"/>
</dbReference>
<comment type="cofactor">
    <cofactor evidence="2">
        <name>Zn(2+)</name>
        <dbReference type="ChEBI" id="CHEBI:29105"/>
    </cofactor>
</comment>
<dbReference type="InterPro" id="IPR042097">
    <property type="entry name" value="Aminopeptidase_N-like_N_sf"/>
</dbReference>
<evidence type="ECO:0000256" key="6">
    <source>
        <dbReference type="ARBA" id="ARBA00022438"/>
    </source>
</evidence>
<dbReference type="SUPFAM" id="SSF55486">
    <property type="entry name" value="Metalloproteases ('zincins'), catalytic domain"/>
    <property type="match status" value="1"/>
</dbReference>
<evidence type="ECO:0000256" key="1">
    <source>
        <dbReference type="ARBA" id="ARBA00000098"/>
    </source>
</evidence>
<dbReference type="InterPro" id="IPR050344">
    <property type="entry name" value="Peptidase_M1_aminopeptidases"/>
</dbReference>
<dbReference type="PANTHER" id="PTHR11533">
    <property type="entry name" value="PROTEASE M1 ZINC METALLOPROTEASE"/>
    <property type="match status" value="1"/>
</dbReference>
<evidence type="ECO:0000256" key="8">
    <source>
        <dbReference type="ARBA" id="ARBA00022723"/>
    </source>
</evidence>
<name>A0ABQ6PJS9_9BACT</name>
<feature type="domain" description="Peptidase M1 membrane alanine aminopeptidase" evidence="12">
    <location>
        <begin position="310"/>
        <end position="517"/>
    </location>
</feature>
<evidence type="ECO:0000259" key="12">
    <source>
        <dbReference type="Pfam" id="PF01433"/>
    </source>
</evidence>
<evidence type="ECO:0000256" key="10">
    <source>
        <dbReference type="ARBA" id="ARBA00022833"/>
    </source>
</evidence>
<dbReference type="PROSITE" id="PS51257">
    <property type="entry name" value="PROKAR_LIPOPROTEIN"/>
    <property type="match status" value="1"/>
</dbReference>
<comment type="caution">
    <text evidence="14">The sequence shown here is derived from an EMBL/GenBank/DDBJ whole genome shotgun (WGS) entry which is preliminary data.</text>
</comment>
<comment type="similarity">
    <text evidence="3">Belongs to the peptidase M1 family.</text>
</comment>
<reference evidence="14 15" key="1">
    <citation type="submission" date="2023-08" db="EMBL/GenBank/DDBJ databases">
        <title>Draft genome sequence of Algoriphagus confluentis.</title>
        <authorList>
            <person name="Takatani N."/>
            <person name="Hosokawa M."/>
            <person name="Sawabe T."/>
        </authorList>
    </citation>
    <scope>NUCLEOTIDE SEQUENCE [LARGE SCALE GENOMIC DNA]</scope>
    <source>
        <strain evidence="14 15">NBRC 111222</strain>
    </source>
</reference>
<dbReference type="Gene3D" id="1.10.390.10">
    <property type="entry name" value="Neutral Protease Domain 2"/>
    <property type="match status" value="1"/>
</dbReference>
<evidence type="ECO:0000256" key="3">
    <source>
        <dbReference type="ARBA" id="ARBA00010136"/>
    </source>
</evidence>
<keyword evidence="15" id="KW-1185">Reference proteome</keyword>
<dbReference type="InterPro" id="IPR014782">
    <property type="entry name" value="Peptidase_M1_dom"/>
</dbReference>
<keyword evidence="10" id="KW-0862">Zinc</keyword>
<evidence type="ECO:0000313" key="14">
    <source>
        <dbReference type="EMBL" id="GMQ28220.1"/>
    </source>
</evidence>
<dbReference type="RefSeq" id="WP_338223002.1">
    <property type="nucleotide sequence ID" value="NZ_BTPD01000002.1"/>
</dbReference>
<protein>
    <recommendedName>
        <fullName evidence="5">Aminopeptidase N</fullName>
        <ecNumber evidence="4">3.4.11.2</ecNumber>
    </recommendedName>
</protein>
<dbReference type="CDD" id="cd09603">
    <property type="entry name" value="M1_APN_like"/>
    <property type="match status" value="1"/>
</dbReference>
<keyword evidence="6" id="KW-0031">Aminopeptidase</keyword>
<keyword evidence="8" id="KW-0479">Metal-binding</keyword>
<dbReference type="EC" id="3.4.11.2" evidence="4"/>
<sequence length="876" mass="101060">MKELNSLPKENFLSGLKISLLLCLSILAACKTEQTVVSSPESLTTTYPERDKMQDSLDQIILMRQKEKLMENYQASAARDFDILHTDLDLSFDWANQSVIGRAILTVKPFFYAQKNLQLDAKDYDMGAVYLLEGETKQKLNYGYNERILSIYLPEEMTAEDTFRVEINYQAFPERNSGGGSEAITDTKGLYFIDPLDTIPGKPRMIWTQGETEHNSKWFPTIDRPNERFTQLFKLTVEDSLVTISNGRLILQEALGGGMRKDYWEMDLPHAPYLAALAIGNFAKVEDRYGDLPLGYYVEKGFEKGAAKVFENTPEMIAFFEEKLGYPFPWPKYDQIVVRDFVSGAMENTTASIFMENLLLDEREAIDSDWDYIIAHELFHQWFGDLVTAESWSNLTLNEAFANYSEYLWNEYKYGSDEAGLKLIAEMEGYFSESEEKLDQLIQFQYEDAEDLFDAHRYNKGGVILHMLRQYLGDEAFFMGLNDYLTKHAFQSVEVHDLRLAFERVSGKDLNWFFNQWFLDRGHPELKFDIDYSIPENILITVHQVQDLEKSPVFQFPLEVSWYEGKERKSKPFFVNKGFNQFALENGTPVTQIYLDEGKNLLSRRTGQMGAAQFQRQFEESILGVARYEALDSLVSQDAEEELMVILPQALQDSFWAIREKALGILQVDPSWPEQIPGIEDLVLTLAEKDPKNSVQAGALEVLASWNVEKYQPLFLRKVNAPSYLVAGSALTGLVLSKEKPEEIEFFARFEAENNFRMVIPLAELYIDRSIAGKGDWFLEKPTRLSQEGLYYFLGYLAEYFIRMPEEGEERALVYLYHMMEYSPQNFLRMGAFQALMGFGDQPAVVSKMKEIAGKEQDIQVRNYFDYFLQVLTDEN</sequence>
<evidence type="ECO:0000256" key="5">
    <source>
        <dbReference type="ARBA" id="ARBA00015611"/>
    </source>
</evidence>
<dbReference type="InterPro" id="IPR001930">
    <property type="entry name" value="Peptidase_M1"/>
</dbReference>
<dbReference type="InterPro" id="IPR016024">
    <property type="entry name" value="ARM-type_fold"/>
</dbReference>
<accession>A0ABQ6PJS9</accession>
<evidence type="ECO:0000313" key="15">
    <source>
        <dbReference type="Proteomes" id="UP001338309"/>
    </source>
</evidence>
<evidence type="ECO:0000256" key="2">
    <source>
        <dbReference type="ARBA" id="ARBA00001947"/>
    </source>
</evidence>
<dbReference type="PANTHER" id="PTHR11533:SF174">
    <property type="entry name" value="PUROMYCIN-SENSITIVE AMINOPEPTIDASE-RELATED"/>
    <property type="match status" value="1"/>
</dbReference>
<evidence type="ECO:0000256" key="11">
    <source>
        <dbReference type="ARBA" id="ARBA00023049"/>
    </source>
</evidence>
<dbReference type="InterPro" id="IPR027268">
    <property type="entry name" value="Peptidase_M4/M1_CTD_sf"/>
</dbReference>
<evidence type="ECO:0000256" key="9">
    <source>
        <dbReference type="ARBA" id="ARBA00022801"/>
    </source>
</evidence>
<gene>
    <name evidence="14" type="ORF">Aconfl_08630</name>
</gene>